<protein>
    <submittedName>
        <fullName evidence="2">Uncharacterized protein</fullName>
    </submittedName>
</protein>
<dbReference type="AlphaFoldDB" id="A0A4R3HNZ3"/>
<keyword evidence="1" id="KW-0812">Transmembrane</keyword>
<gene>
    <name evidence="2" type="ORF">EDC30_1235</name>
</gene>
<organism evidence="2 3">
    <name type="scientific">Paucimonas lemoignei</name>
    <name type="common">Pseudomonas lemoignei</name>
    <dbReference type="NCBI Taxonomy" id="29443"/>
    <lineage>
        <taxon>Bacteria</taxon>
        <taxon>Pseudomonadati</taxon>
        <taxon>Pseudomonadota</taxon>
        <taxon>Betaproteobacteria</taxon>
        <taxon>Burkholderiales</taxon>
        <taxon>Burkholderiaceae</taxon>
        <taxon>Paucimonas</taxon>
    </lineage>
</organism>
<evidence type="ECO:0000313" key="3">
    <source>
        <dbReference type="Proteomes" id="UP000295382"/>
    </source>
</evidence>
<keyword evidence="1" id="KW-0472">Membrane</keyword>
<proteinExistence type="predicted"/>
<dbReference type="Proteomes" id="UP000295382">
    <property type="component" value="Unassembled WGS sequence"/>
</dbReference>
<comment type="caution">
    <text evidence="2">The sequence shown here is derived from an EMBL/GenBank/DDBJ whole genome shotgun (WGS) entry which is preliminary data.</text>
</comment>
<reference evidence="2 3" key="1">
    <citation type="submission" date="2019-03" db="EMBL/GenBank/DDBJ databases">
        <title>Genomic Encyclopedia of Type Strains, Phase IV (KMG-IV): sequencing the most valuable type-strain genomes for metagenomic binning, comparative biology and taxonomic classification.</title>
        <authorList>
            <person name="Goeker M."/>
        </authorList>
    </citation>
    <scope>NUCLEOTIDE SEQUENCE [LARGE SCALE GENOMIC DNA]</scope>
    <source>
        <strain evidence="2 3">DSM 7445</strain>
    </source>
</reference>
<keyword evidence="1" id="KW-1133">Transmembrane helix</keyword>
<dbReference type="EMBL" id="SLZQ01000023">
    <property type="protein sequence ID" value="TCS32441.1"/>
    <property type="molecule type" value="Genomic_DNA"/>
</dbReference>
<feature type="transmembrane region" description="Helical" evidence="1">
    <location>
        <begin position="7"/>
        <end position="26"/>
    </location>
</feature>
<name>A0A4R3HNZ3_PAULE</name>
<accession>A0A4R3HNZ3</accession>
<evidence type="ECO:0000256" key="1">
    <source>
        <dbReference type="SAM" id="Phobius"/>
    </source>
</evidence>
<keyword evidence="3" id="KW-1185">Reference proteome</keyword>
<sequence length="166" mass="18909">MNQLTDLLLPSVVGIIVMLVLRCHVVRSRAAAREIRRSVVMSTEPYGRELAEAVANRLERGDILAYGHRDYCGIGLRYADGEYIYGEVSDGELPSRAQLSKWTDVPAQMERRVFSSRNLFVSWLADQSDESLHGRELQDKWLVGNQRLSKRRLDSFAKGHRVPHAE</sequence>
<evidence type="ECO:0000313" key="2">
    <source>
        <dbReference type="EMBL" id="TCS32441.1"/>
    </source>
</evidence>